<feature type="domain" description="GP-PDE" evidence="2">
    <location>
        <begin position="39"/>
        <end position="291"/>
    </location>
</feature>
<gene>
    <name evidence="3" type="ORF">TL16_g06137</name>
</gene>
<dbReference type="Gene3D" id="3.20.20.190">
    <property type="entry name" value="Phosphatidylinositol (PI) phosphodiesterase"/>
    <property type="match status" value="1"/>
</dbReference>
<evidence type="ECO:0000259" key="2">
    <source>
        <dbReference type="PROSITE" id="PS51704"/>
    </source>
</evidence>
<dbReference type="InterPro" id="IPR017946">
    <property type="entry name" value="PLC-like_Pdiesterase_TIM-brl"/>
</dbReference>
<feature type="chain" id="PRO_5040957888" description="GP-PDE domain-containing protein" evidence="1">
    <location>
        <begin position="25"/>
        <end position="295"/>
    </location>
</feature>
<protein>
    <recommendedName>
        <fullName evidence="2">GP-PDE domain-containing protein</fullName>
    </recommendedName>
</protein>
<evidence type="ECO:0000313" key="4">
    <source>
        <dbReference type="Proteomes" id="UP001162640"/>
    </source>
</evidence>
<accession>A0A9W7ALK0</accession>
<dbReference type="SUPFAM" id="SSF51695">
    <property type="entry name" value="PLC-like phosphodiesterases"/>
    <property type="match status" value="1"/>
</dbReference>
<dbReference type="GO" id="GO:0008081">
    <property type="term" value="F:phosphoric diester hydrolase activity"/>
    <property type="evidence" value="ECO:0007669"/>
    <property type="project" value="InterPro"/>
</dbReference>
<evidence type="ECO:0000256" key="1">
    <source>
        <dbReference type="SAM" id="SignalP"/>
    </source>
</evidence>
<dbReference type="PANTHER" id="PTHR46211">
    <property type="entry name" value="GLYCEROPHOSPHORYL DIESTER PHOSPHODIESTERASE"/>
    <property type="match status" value="1"/>
</dbReference>
<name>A0A9W7ALK0_9STRA</name>
<evidence type="ECO:0000313" key="3">
    <source>
        <dbReference type="EMBL" id="GMH73256.1"/>
    </source>
</evidence>
<comment type="caution">
    <text evidence="3">The sequence shown here is derived from an EMBL/GenBank/DDBJ whole genome shotgun (WGS) entry which is preliminary data.</text>
</comment>
<dbReference type="InterPro" id="IPR030395">
    <property type="entry name" value="GP_PDE_dom"/>
</dbReference>
<dbReference type="PROSITE" id="PS51704">
    <property type="entry name" value="GP_PDE"/>
    <property type="match status" value="1"/>
</dbReference>
<feature type="signal peptide" evidence="1">
    <location>
        <begin position="1"/>
        <end position="24"/>
    </location>
</feature>
<dbReference type="GO" id="GO:0006629">
    <property type="term" value="P:lipid metabolic process"/>
    <property type="evidence" value="ECO:0007669"/>
    <property type="project" value="InterPro"/>
</dbReference>
<organism evidence="3 4">
    <name type="scientific">Triparma laevis f. inornata</name>
    <dbReference type="NCBI Taxonomy" id="1714386"/>
    <lineage>
        <taxon>Eukaryota</taxon>
        <taxon>Sar</taxon>
        <taxon>Stramenopiles</taxon>
        <taxon>Ochrophyta</taxon>
        <taxon>Bolidophyceae</taxon>
        <taxon>Parmales</taxon>
        <taxon>Triparmaceae</taxon>
        <taxon>Triparma</taxon>
    </lineage>
</organism>
<dbReference type="PANTHER" id="PTHR46211:SF1">
    <property type="entry name" value="GLYCEROPHOSPHODIESTER PHOSPHODIESTERASE, CYTOPLASMIC"/>
    <property type="match status" value="1"/>
</dbReference>
<keyword evidence="1" id="KW-0732">Signal</keyword>
<reference evidence="4" key="1">
    <citation type="journal article" date="2023" name="Commun. Biol.">
        <title>Genome analysis of Parmales, the sister group of diatoms, reveals the evolutionary specialization of diatoms from phago-mixotrophs to photoautotrophs.</title>
        <authorList>
            <person name="Ban H."/>
            <person name="Sato S."/>
            <person name="Yoshikawa S."/>
            <person name="Yamada K."/>
            <person name="Nakamura Y."/>
            <person name="Ichinomiya M."/>
            <person name="Sato N."/>
            <person name="Blanc-Mathieu R."/>
            <person name="Endo H."/>
            <person name="Kuwata A."/>
            <person name="Ogata H."/>
        </authorList>
    </citation>
    <scope>NUCLEOTIDE SEQUENCE [LARGE SCALE GENOMIC DNA]</scope>
</reference>
<dbReference type="Proteomes" id="UP001162640">
    <property type="component" value="Unassembled WGS sequence"/>
</dbReference>
<proteinExistence type="predicted"/>
<dbReference type="AlphaFoldDB" id="A0A9W7ALK0"/>
<dbReference type="EMBL" id="BLQM01000183">
    <property type="protein sequence ID" value="GMH73256.1"/>
    <property type="molecule type" value="Genomic_DNA"/>
</dbReference>
<sequence>MSATFSTMRTFFLILAFACTSTHAISSSSNYWSDKESYPHITSELGFSNNLNVTENTLDAFTKGIERGATSIEFTSRRSLDGKVALIHNDVVENDAGEKIVVELTNFSGLPEGTLELDDALKFVVDQDIGFNIMMQNNPVEEGYDPSNKIAEEVVQRIMDAGLSHRALVTAFDAPTVGTASFACEEDEDCDAMFGWLVMKLNPARRMTPEDYYNVLVKYNLDALIPEGELVLSTDTALLDAFVNTYDMPVFVWWMGVGTASREKIQDLKLLACKGVGGFITPRVPMAVLAKKNKP</sequence>
<dbReference type="Pfam" id="PF03009">
    <property type="entry name" value="GDPD"/>
    <property type="match status" value="1"/>
</dbReference>